<proteinExistence type="predicted"/>
<dbReference type="AlphaFoldDB" id="A0A645GAD4"/>
<gene>
    <name evidence="1" type="ORF">SDC9_171254</name>
</gene>
<dbReference type="EMBL" id="VSSQ01072484">
    <property type="protein sequence ID" value="MPN23861.1"/>
    <property type="molecule type" value="Genomic_DNA"/>
</dbReference>
<name>A0A645GAD4_9ZZZZ</name>
<sequence length="163" mass="18238">MNKGLFGASLGFFQHFLKGEVIRLRQIVAQWREHGAQSLGLFRGRFFVHTVNGGLLKLMQMLRHRLVGDEHAFLDEGFRNTLGARLHPGGLSRCVTADHDLAGLEIQAAPVHAFSLERGSQSREIPEHGKDVGVFLLQRRVRAREQDIAVLIGHTPLRADDAF</sequence>
<comment type="caution">
    <text evidence="1">The sequence shown here is derived from an EMBL/GenBank/DDBJ whole genome shotgun (WGS) entry which is preliminary data.</text>
</comment>
<accession>A0A645GAD4</accession>
<protein>
    <submittedName>
        <fullName evidence="1">Uncharacterized protein</fullName>
    </submittedName>
</protein>
<evidence type="ECO:0000313" key="1">
    <source>
        <dbReference type="EMBL" id="MPN23861.1"/>
    </source>
</evidence>
<reference evidence="1" key="1">
    <citation type="submission" date="2019-08" db="EMBL/GenBank/DDBJ databases">
        <authorList>
            <person name="Kucharzyk K."/>
            <person name="Murdoch R.W."/>
            <person name="Higgins S."/>
            <person name="Loffler F."/>
        </authorList>
    </citation>
    <scope>NUCLEOTIDE SEQUENCE</scope>
</reference>
<organism evidence="1">
    <name type="scientific">bioreactor metagenome</name>
    <dbReference type="NCBI Taxonomy" id="1076179"/>
    <lineage>
        <taxon>unclassified sequences</taxon>
        <taxon>metagenomes</taxon>
        <taxon>ecological metagenomes</taxon>
    </lineage>
</organism>